<evidence type="ECO:0000313" key="2">
    <source>
        <dbReference type="Proteomes" id="UP000601435"/>
    </source>
</evidence>
<feature type="non-terminal residue" evidence="1">
    <location>
        <position position="99"/>
    </location>
</feature>
<protein>
    <submittedName>
        <fullName evidence="1">TUBA3 protein</fullName>
    </submittedName>
</protein>
<name>A0A812P5S1_9DINO</name>
<dbReference type="EMBL" id="CAJNJA010014641">
    <property type="protein sequence ID" value="CAE7346851.1"/>
    <property type="molecule type" value="Genomic_DNA"/>
</dbReference>
<proteinExistence type="predicted"/>
<dbReference type="AlphaFoldDB" id="A0A812P5S1"/>
<organism evidence="1 2">
    <name type="scientific">Symbiodinium necroappetens</name>
    <dbReference type="NCBI Taxonomy" id="1628268"/>
    <lineage>
        <taxon>Eukaryota</taxon>
        <taxon>Sar</taxon>
        <taxon>Alveolata</taxon>
        <taxon>Dinophyceae</taxon>
        <taxon>Suessiales</taxon>
        <taxon>Symbiodiniaceae</taxon>
        <taxon>Symbiodinium</taxon>
    </lineage>
</organism>
<reference evidence="1" key="1">
    <citation type="submission" date="2021-02" db="EMBL/GenBank/DDBJ databases">
        <authorList>
            <person name="Dougan E. K."/>
            <person name="Rhodes N."/>
            <person name="Thang M."/>
            <person name="Chan C."/>
        </authorList>
    </citation>
    <scope>NUCLEOTIDE SEQUENCE</scope>
</reference>
<gene>
    <name evidence="1" type="primary">TUBA3</name>
    <name evidence="1" type="ORF">SNEC2469_LOCUS8987</name>
</gene>
<keyword evidence="2" id="KW-1185">Reference proteome</keyword>
<comment type="caution">
    <text evidence="1">The sequence shown here is derived from an EMBL/GenBank/DDBJ whole genome shotgun (WGS) entry which is preliminary data.</text>
</comment>
<dbReference type="Proteomes" id="UP000601435">
    <property type="component" value="Unassembled WGS sequence"/>
</dbReference>
<sequence>MASASQLPACLSKLPSPQLEAVHEALLELLGYGLSEVTDVDELAKRVKAKLHAADSRRAVSEEHPSEYASMCRWAWTPKRWHESRAATGAPAGAPSAEL</sequence>
<feature type="non-terminal residue" evidence="1">
    <location>
        <position position="1"/>
    </location>
</feature>
<accession>A0A812P5S1</accession>
<evidence type="ECO:0000313" key="1">
    <source>
        <dbReference type="EMBL" id="CAE7346851.1"/>
    </source>
</evidence>